<dbReference type="Gene3D" id="1.10.10.10">
    <property type="entry name" value="Winged helix-like DNA-binding domain superfamily/Winged helix DNA-binding domain"/>
    <property type="match status" value="1"/>
</dbReference>
<gene>
    <name evidence="9" type="ORF">OCV43_02950</name>
</gene>
<comment type="caution">
    <text evidence="9">The sequence shown here is derived from an EMBL/GenBank/DDBJ whole genome shotgun (WGS) entry which is preliminary data.</text>
</comment>
<dbReference type="Gene3D" id="1.10.1740.10">
    <property type="match status" value="1"/>
</dbReference>
<dbReference type="InterPro" id="IPR036388">
    <property type="entry name" value="WH-like_DNA-bd_sf"/>
</dbReference>
<keyword evidence="10" id="KW-1185">Reference proteome</keyword>
<dbReference type="Pfam" id="PF08281">
    <property type="entry name" value="Sigma70_r4_2"/>
    <property type="match status" value="1"/>
</dbReference>
<evidence type="ECO:0000259" key="7">
    <source>
        <dbReference type="Pfam" id="PF04542"/>
    </source>
</evidence>
<proteinExistence type="inferred from homology"/>
<accession>A0ABT2SBH5</accession>
<evidence type="ECO:0000259" key="8">
    <source>
        <dbReference type="Pfam" id="PF08281"/>
    </source>
</evidence>
<evidence type="ECO:0000256" key="5">
    <source>
        <dbReference type="ARBA" id="ARBA00023163"/>
    </source>
</evidence>
<feature type="compositionally biased region" description="Acidic residues" evidence="6">
    <location>
        <begin position="323"/>
        <end position="338"/>
    </location>
</feature>
<evidence type="ECO:0000256" key="1">
    <source>
        <dbReference type="ARBA" id="ARBA00010641"/>
    </source>
</evidence>
<dbReference type="PANTHER" id="PTHR43133">
    <property type="entry name" value="RNA POLYMERASE ECF-TYPE SIGMA FACTO"/>
    <property type="match status" value="1"/>
</dbReference>
<dbReference type="InterPro" id="IPR007627">
    <property type="entry name" value="RNA_pol_sigma70_r2"/>
</dbReference>
<dbReference type="RefSeq" id="WP_262623381.1">
    <property type="nucleotide sequence ID" value="NZ_JAOQKI010000003.1"/>
</dbReference>
<comment type="similarity">
    <text evidence="1">Belongs to the sigma-70 factor family. ECF subfamily.</text>
</comment>
<feature type="compositionally biased region" description="Basic and acidic residues" evidence="6">
    <location>
        <begin position="305"/>
        <end position="322"/>
    </location>
</feature>
<keyword evidence="5" id="KW-0804">Transcription</keyword>
<dbReference type="NCBIfam" id="TIGR02937">
    <property type="entry name" value="sigma70-ECF"/>
    <property type="match status" value="1"/>
</dbReference>
<dbReference type="Proteomes" id="UP001209666">
    <property type="component" value="Unassembled WGS sequence"/>
</dbReference>
<dbReference type="InterPro" id="IPR013325">
    <property type="entry name" value="RNA_pol_sigma_r2"/>
</dbReference>
<dbReference type="InterPro" id="IPR014284">
    <property type="entry name" value="RNA_pol_sigma-70_dom"/>
</dbReference>
<evidence type="ECO:0000313" key="10">
    <source>
        <dbReference type="Proteomes" id="UP001209666"/>
    </source>
</evidence>
<feature type="region of interest" description="Disordered" evidence="6">
    <location>
        <begin position="303"/>
        <end position="338"/>
    </location>
</feature>
<keyword evidence="2" id="KW-0805">Transcription regulation</keyword>
<dbReference type="InterPro" id="IPR013324">
    <property type="entry name" value="RNA_pol_sigma_r3/r4-like"/>
</dbReference>
<evidence type="ECO:0000313" key="9">
    <source>
        <dbReference type="EMBL" id="MCU6716235.1"/>
    </source>
</evidence>
<dbReference type="Pfam" id="PF04542">
    <property type="entry name" value="Sigma70_r2"/>
    <property type="match status" value="1"/>
</dbReference>
<dbReference type="EMBL" id="JAOQKI010000003">
    <property type="protein sequence ID" value="MCU6716235.1"/>
    <property type="molecule type" value="Genomic_DNA"/>
</dbReference>
<evidence type="ECO:0000256" key="6">
    <source>
        <dbReference type="SAM" id="MobiDB-lite"/>
    </source>
</evidence>
<evidence type="ECO:0000256" key="3">
    <source>
        <dbReference type="ARBA" id="ARBA00023082"/>
    </source>
</evidence>
<protein>
    <submittedName>
        <fullName evidence="9">Sigma-70 family RNA polymerase sigma factor</fullName>
    </submittedName>
</protein>
<dbReference type="CDD" id="cd06171">
    <property type="entry name" value="Sigma70_r4"/>
    <property type="match status" value="1"/>
</dbReference>
<feature type="domain" description="RNA polymerase sigma-70 region 2" evidence="7">
    <location>
        <begin position="21"/>
        <end position="87"/>
    </location>
</feature>
<dbReference type="InterPro" id="IPR039425">
    <property type="entry name" value="RNA_pol_sigma-70-like"/>
</dbReference>
<evidence type="ECO:0000256" key="4">
    <source>
        <dbReference type="ARBA" id="ARBA00023125"/>
    </source>
</evidence>
<dbReference type="InterPro" id="IPR013249">
    <property type="entry name" value="RNA_pol_sigma70_r4_t2"/>
</dbReference>
<dbReference type="SUPFAM" id="SSF88659">
    <property type="entry name" value="Sigma3 and sigma4 domains of RNA polymerase sigma factors"/>
    <property type="match status" value="1"/>
</dbReference>
<keyword evidence="3" id="KW-0731">Sigma factor</keyword>
<organism evidence="9 10">
    <name type="scientific">Roseburia amylophila</name>
    <dbReference type="NCBI Taxonomy" id="2981794"/>
    <lineage>
        <taxon>Bacteria</taxon>
        <taxon>Bacillati</taxon>
        <taxon>Bacillota</taxon>
        <taxon>Clostridia</taxon>
        <taxon>Lachnospirales</taxon>
        <taxon>Lachnospiraceae</taxon>
        <taxon>Roseburia</taxon>
    </lineage>
</organism>
<sequence length="521" mass="57703">MTWKDAVGLAMEGREEGYNFLYQQTYQKSYYVALKYMKQEEEAADVLQDAYIKAFQNLDQLQEPDKFPGWFSKIVASKALDELRKKKVVLFSQMQTEDSEEVSMEELLVDERVENRPELAMDREETSRLVQEMIAGLSDEQRMCVMMFYIEQMSVKNIAEVTGVSENTVKSRLKYGRKNIEEKVLELERKGTKLYGITPFPFFLYFLLRDTYSAGVFQIPLRNILQTAGIATFHGTGVGNGASVGSGAGAGSGTGVGSGAGMGTAASAAAKTSSVAAGKIIAGVIAGIVVTAGVTTAVVSLASRQPEKPEAADTIEERKEEPVVEVETETETETETEVDEDKIWQDAYLAFAESQNSVDNGYAVIDVANYDIPLLIEQPDVFTAESNSITYSTDGASCTNEYLYEVKIYYYDRTTETVQPVDNAINENSSNGALISGYMEFGYYLSYIPERQLLLGDIMGSGDTALESYSFDASRASLVAEDTYLGTDRNNTGRKNIVYYRTVEKALENRDAVKDKTAEYY</sequence>
<dbReference type="SUPFAM" id="SSF88946">
    <property type="entry name" value="Sigma2 domain of RNA polymerase sigma factors"/>
    <property type="match status" value="1"/>
</dbReference>
<keyword evidence="4" id="KW-0238">DNA-binding</keyword>
<feature type="domain" description="RNA polymerase sigma factor 70 region 4 type 2" evidence="8">
    <location>
        <begin position="128"/>
        <end position="179"/>
    </location>
</feature>
<evidence type="ECO:0000256" key="2">
    <source>
        <dbReference type="ARBA" id="ARBA00023015"/>
    </source>
</evidence>
<name>A0ABT2SBH5_9FIRM</name>
<reference evidence="9 10" key="1">
    <citation type="journal article" date="2021" name="ISME Commun">
        <title>Automated analysis of genomic sequences facilitates high-throughput and comprehensive description of bacteria.</title>
        <authorList>
            <person name="Hitch T.C.A."/>
        </authorList>
    </citation>
    <scope>NUCLEOTIDE SEQUENCE [LARGE SCALE GENOMIC DNA]</scope>
    <source>
        <strain evidence="9 10">Sanger_19</strain>
    </source>
</reference>
<dbReference type="PANTHER" id="PTHR43133:SF8">
    <property type="entry name" value="RNA POLYMERASE SIGMA FACTOR HI_1459-RELATED"/>
    <property type="match status" value="1"/>
</dbReference>